<protein>
    <recommendedName>
        <fullName evidence="5">Protein phosphatase methylesterase 1</fullName>
        <shortName evidence="5">PME-1</shortName>
        <ecNumber evidence="5">3.1.1.-</ecNumber>
    </recommendedName>
</protein>
<sequence length="306" mass="34746">MSKVDLSPLPWNTHGFDEKETVEIDNDKFNIYRYGKKGVLFFCIHGAGYTGLSFAQFAEMIKDKIECQIVAPDLRGHGKTECEHPFDFSKDRIVKDLSAIYEKLYPDEASRPYAFVVGHSMGGAMAIRLCRENIISNVLSLIVIDVVEGTALSSLANMPQVLRRRPKHFKSLEEAIHWATTASDTLCRLPGARQSVPSQLRKNEQTGFYEWICDLAKTQPFWVEWFTGISHEFLECKQGKVLIIGHVDSMDSELIRAEMEGKYQNVIVPDAGHAIHENDAEAVTNVIKSIYQRFEVLIKKNLKIHL</sequence>
<dbReference type="InterPro" id="IPR029058">
    <property type="entry name" value="AB_hydrolase_fold"/>
</dbReference>
<comment type="similarity">
    <text evidence="1 5">Belongs to the AB hydrolase superfamily.</text>
</comment>
<comment type="catalytic activity">
    <reaction evidence="4">
        <text>[phosphatase 2A protein]-C-terminal L-leucine methyl ester + H2O = [phosphatase 2A protein]-C-terminal L-leucine + methanol + H(+)</text>
        <dbReference type="Rhea" id="RHEA:48548"/>
        <dbReference type="Rhea" id="RHEA-COMP:12134"/>
        <dbReference type="Rhea" id="RHEA-COMP:12135"/>
        <dbReference type="ChEBI" id="CHEBI:15377"/>
        <dbReference type="ChEBI" id="CHEBI:15378"/>
        <dbReference type="ChEBI" id="CHEBI:17790"/>
        <dbReference type="ChEBI" id="CHEBI:90516"/>
        <dbReference type="ChEBI" id="CHEBI:90517"/>
        <dbReference type="EC" id="3.1.1.89"/>
    </reaction>
</comment>
<evidence type="ECO:0000256" key="1">
    <source>
        <dbReference type="ARBA" id="ARBA00008645"/>
    </source>
</evidence>
<evidence type="ECO:0000256" key="4">
    <source>
        <dbReference type="ARBA" id="ARBA00049203"/>
    </source>
</evidence>
<evidence type="ECO:0000256" key="3">
    <source>
        <dbReference type="ARBA" id="ARBA00022801"/>
    </source>
</evidence>
<dbReference type="PRINTS" id="PR00111">
    <property type="entry name" value="ABHYDROLASE"/>
</dbReference>
<evidence type="ECO:0000256" key="2">
    <source>
        <dbReference type="ARBA" id="ARBA00022487"/>
    </source>
</evidence>
<dbReference type="EC" id="3.1.1.-" evidence="5"/>
<keyword evidence="8" id="KW-1185">Reference proteome</keyword>
<proteinExistence type="inferred from homology"/>
<dbReference type="AlphaFoldDB" id="A0A914Z1U0"/>
<dbReference type="GO" id="GO:0051723">
    <property type="term" value="F:protein methylesterase activity"/>
    <property type="evidence" value="ECO:0007669"/>
    <property type="project" value="UniProtKB-EC"/>
</dbReference>
<evidence type="ECO:0000313" key="8">
    <source>
        <dbReference type="Proteomes" id="UP000887577"/>
    </source>
</evidence>
<dbReference type="PANTHER" id="PTHR14189:SF0">
    <property type="entry name" value="PROTEIN PHOSPHATASE METHYLESTERASE 1"/>
    <property type="match status" value="1"/>
</dbReference>
<feature type="active site" evidence="6">
    <location>
        <position position="120"/>
    </location>
</feature>
<dbReference type="InterPro" id="IPR000073">
    <property type="entry name" value="AB_hydrolase_1"/>
</dbReference>
<dbReference type="Gene3D" id="3.40.50.1820">
    <property type="entry name" value="alpha/beta hydrolase"/>
    <property type="match status" value="1"/>
</dbReference>
<evidence type="ECO:0000256" key="5">
    <source>
        <dbReference type="PIRNR" id="PIRNR022950"/>
    </source>
</evidence>
<keyword evidence="2 5" id="KW-0719">Serine esterase</keyword>
<dbReference type="SUPFAM" id="SSF53474">
    <property type="entry name" value="alpha/beta-Hydrolases"/>
    <property type="match status" value="1"/>
</dbReference>
<reference evidence="9" key="1">
    <citation type="submission" date="2022-11" db="UniProtKB">
        <authorList>
            <consortium name="WormBaseParasite"/>
        </authorList>
    </citation>
    <scope>IDENTIFICATION</scope>
</reference>
<dbReference type="WBParaSite" id="PSU_v2.g633.t1">
    <property type="protein sequence ID" value="PSU_v2.g633.t1"/>
    <property type="gene ID" value="PSU_v2.g633"/>
</dbReference>
<organism evidence="8 9">
    <name type="scientific">Panagrolaimus superbus</name>
    <dbReference type="NCBI Taxonomy" id="310955"/>
    <lineage>
        <taxon>Eukaryota</taxon>
        <taxon>Metazoa</taxon>
        <taxon>Ecdysozoa</taxon>
        <taxon>Nematoda</taxon>
        <taxon>Chromadorea</taxon>
        <taxon>Rhabditida</taxon>
        <taxon>Tylenchina</taxon>
        <taxon>Panagrolaimomorpha</taxon>
        <taxon>Panagrolaimoidea</taxon>
        <taxon>Panagrolaimidae</taxon>
        <taxon>Panagrolaimus</taxon>
    </lineage>
</organism>
<feature type="active site" evidence="6">
    <location>
        <position position="273"/>
    </location>
</feature>
<evidence type="ECO:0000313" key="9">
    <source>
        <dbReference type="WBParaSite" id="PSU_v2.g633.t1"/>
    </source>
</evidence>
<dbReference type="Pfam" id="PF12697">
    <property type="entry name" value="Abhydrolase_6"/>
    <property type="match status" value="1"/>
</dbReference>
<feature type="active site" evidence="6">
    <location>
        <position position="145"/>
    </location>
</feature>
<dbReference type="Proteomes" id="UP000887577">
    <property type="component" value="Unplaced"/>
</dbReference>
<dbReference type="PIRSF" id="PIRSF022950">
    <property type="entry name" value="PPase_methylesterase_euk"/>
    <property type="match status" value="1"/>
</dbReference>
<evidence type="ECO:0000256" key="6">
    <source>
        <dbReference type="PIRSR" id="PIRSR022950-1"/>
    </source>
</evidence>
<feature type="domain" description="AB hydrolase-1" evidence="7">
    <location>
        <begin position="42"/>
        <end position="283"/>
    </location>
</feature>
<accession>A0A914Z1U0</accession>
<keyword evidence="3 5" id="KW-0378">Hydrolase</keyword>
<dbReference type="PANTHER" id="PTHR14189">
    <property type="entry name" value="PROTEIN PHOSPHATASE METHYLESTERASE-1 RELATED"/>
    <property type="match status" value="1"/>
</dbReference>
<name>A0A914Z1U0_9BILA</name>
<dbReference type="InterPro" id="IPR016812">
    <property type="entry name" value="PPase_methylesterase_euk"/>
</dbReference>
<evidence type="ECO:0000259" key="7">
    <source>
        <dbReference type="Pfam" id="PF12697"/>
    </source>
</evidence>
<comment type="function">
    <text evidence="5">Demethylates proteins that have been reversibly carboxymethylated.</text>
</comment>